<protein>
    <submittedName>
        <fullName evidence="1">Uncharacterized protein</fullName>
    </submittedName>
</protein>
<gene>
    <name evidence="1" type="ORF">KL86PLE_90353</name>
</gene>
<organism evidence="1">
    <name type="scientific">uncultured Pleomorphomonas sp</name>
    <dbReference type="NCBI Taxonomy" id="442121"/>
    <lineage>
        <taxon>Bacteria</taxon>
        <taxon>Pseudomonadati</taxon>
        <taxon>Pseudomonadota</taxon>
        <taxon>Alphaproteobacteria</taxon>
        <taxon>Hyphomicrobiales</taxon>
        <taxon>Pleomorphomonadaceae</taxon>
        <taxon>Pleomorphomonas</taxon>
        <taxon>environmental samples</taxon>
    </lineage>
</organism>
<evidence type="ECO:0000313" key="1">
    <source>
        <dbReference type="EMBL" id="SCM79342.1"/>
    </source>
</evidence>
<sequence length="104" mass="12079">MAAPFPRPAPCSRRRRPFIRGWWNASRGEEGLRERYIGRSPHPARGPRLREDDSFIFMEQTSDRDPWQQCSRDAINLFSIYNSVILAQARTSGRMERDADIGGR</sequence>
<reference evidence="1" key="1">
    <citation type="submission" date="2016-08" db="EMBL/GenBank/DDBJ databases">
        <authorList>
            <person name="Seilhamer J.J."/>
        </authorList>
    </citation>
    <scope>NUCLEOTIDE SEQUENCE</scope>
    <source>
        <strain evidence="1">86</strain>
    </source>
</reference>
<proteinExistence type="predicted"/>
<name>A0A212LP80_9HYPH</name>
<dbReference type="EMBL" id="FMJD01000013">
    <property type="protein sequence ID" value="SCM79342.1"/>
    <property type="molecule type" value="Genomic_DNA"/>
</dbReference>
<accession>A0A212LP80</accession>
<dbReference type="AlphaFoldDB" id="A0A212LP80"/>